<dbReference type="InterPro" id="IPR032594">
    <property type="entry name" value="DUF4906"/>
</dbReference>
<evidence type="ECO:0000259" key="5">
    <source>
        <dbReference type="Pfam" id="PF06321"/>
    </source>
</evidence>
<comment type="caution">
    <text evidence="7">The sequence shown here is derived from an EMBL/GenBank/DDBJ whole genome shotgun (WGS) entry which is preliminary data.</text>
</comment>
<dbReference type="AlphaFoldDB" id="F3PRK7"/>
<protein>
    <recommendedName>
        <fullName evidence="9">Major fimbrial subunit protein N-terminal domain-containing protein</fullName>
    </recommendedName>
</protein>
<dbReference type="eggNOG" id="ENOG502ZA2E">
    <property type="taxonomic scope" value="Bacteria"/>
</dbReference>
<proteinExistence type="inferred from homology"/>
<sequence length="769" mass="87761">MNWKGITLGLAALLATSCTNELDESSIDSSLREGEIALQWLPANMGIHKVQTKGTDPKTAAEQKIYNAHVFIFQDNGNYLEAKENDAFQGYRYIENGSNLVLQSGMFGEGADKATIYVLANMPRDIFKDSDNNGRPDEITKLSDFDNFVFNLPEFTVTLPATGLPMVGQLSNQNLTSKATEKIILMQLKSLMARIDLNFTMNPRQESEDAQFPSLRIDNVKISSFPNGSAVVPQLDKAGTEETNDMNGKIQLKGKRDNELEVEVDEFTGRIIRKGAPQSLTLYMFEHARPKPSMLWPENIKEEEKQRYKAQLADETAAYIELEGIYTNHNGYMYKVAYRLYPGANPIDDFTIKANRQYKNNISISGISVNNEGTEALLDTRVTIDTEVNPYFIEMLREREHDAHFNITPMDIFIYEPGTVTVEIVDPEKTPWIRMEPIGRAAEKAGDGKREYFTTDLLEELNEQTNSKSYTVKDGMDADKTYEERIYFYVDENVPGAPYNTEVTNGAPVRAREAKLKVTYEGRDNGVKHTREIPIRQAGLRQAIYFDKYKNGPAKAQPFYFYIEEYEEYLTHYDGKNEYSDTYEGFKWGLPGLNSGLGVTDGNYNQYMRWGWKNTMQIMERYRTSPGWPGEMTLNDTPSGAAEYCYNKNKRNKEGKVVEARWYLPTISELEYALEKYYGIFNVFQDKWYWSSNPGAAGNQGNDGENPDYARATRIKYDPNDDEATDEGFVHYQSSPNQEGHQLRSKEFRIRAAYIYQPASDAPSVKVNY</sequence>
<comment type="subcellular location">
    <subcellularLocation>
        <location evidence="1">Fimbrium</location>
    </subcellularLocation>
</comment>
<dbReference type="Proteomes" id="UP000003416">
    <property type="component" value="Unassembled WGS sequence"/>
</dbReference>
<dbReference type="InterPro" id="IPR029141">
    <property type="entry name" value="FimA_N"/>
</dbReference>
<dbReference type="PROSITE" id="PS51257">
    <property type="entry name" value="PROKAR_LIPOPROTEIN"/>
    <property type="match status" value="1"/>
</dbReference>
<evidence type="ECO:0000313" key="8">
    <source>
        <dbReference type="Proteomes" id="UP000003416"/>
    </source>
</evidence>
<keyword evidence="3" id="KW-0732">Signal</keyword>
<dbReference type="Gene3D" id="2.60.40.2580">
    <property type="match status" value="1"/>
</dbReference>
<organism evidence="7 8">
    <name type="scientific">Bacteroides fluxus YIT 12057</name>
    <dbReference type="NCBI Taxonomy" id="763034"/>
    <lineage>
        <taxon>Bacteria</taxon>
        <taxon>Pseudomonadati</taxon>
        <taxon>Bacteroidota</taxon>
        <taxon>Bacteroidia</taxon>
        <taxon>Bacteroidales</taxon>
        <taxon>Bacteroidaceae</taxon>
        <taxon>Bacteroides</taxon>
    </lineage>
</organism>
<dbReference type="Pfam" id="PF16249">
    <property type="entry name" value="DUF4906"/>
    <property type="match status" value="1"/>
</dbReference>
<dbReference type="RefSeq" id="WP_009124586.1">
    <property type="nucleotide sequence ID" value="NZ_GL882623.1"/>
</dbReference>
<dbReference type="STRING" id="763034.HMPREF9446_01358"/>
<dbReference type="HOGENOM" id="CLU_363183_0_0_10"/>
<name>F3PRK7_9BACE</name>
<evidence type="ECO:0000259" key="6">
    <source>
        <dbReference type="Pfam" id="PF16249"/>
    </source>
</evidence>
<feature type="domain" description="Major fimbrial subunit protein N-terminal" evidence="5">
    <location>
        <begin position="44"/>
        <end position="180"/>
    </location>
</feature>
<keyword evidence="4" id="KW-0281">Fimbrium</keyword>
<gene>
    <name evidence="7" type="ORF">HMPREF9446_01358</name>
</gene>
<evidence type="ECO:0000256" key="2">
    <source>
        <dbReference type="ARBA" id="ARBA00006011"/>
    </source>
</evidence>
<evidence type="ECO:0000256" key="3">
    <source>
        <dbReference type="ARBA" id="ARBA00022729"/>
    </source>
</evidence>
<evidence type="ECO:0000313" key="7">
    <source>
        <dbReference type="EMBL" id="EGF58338.1"/>
    </source>
</evidence>
<evidence type="ECO:0000256" key="1">
    <source>
        <dbReference type="ARBA" id="ARBA00004561"/>
    </source>
</evidence>
<evidence type="ECO:0000256" key="4">
    <source>
        <dbReference type="ARBA" id="ARBA00023263"/>
    </source>
</evidence>
<accession>F3PRK7</accession>
<feature type="domain" description="DUF4906" evidence="6">
    <location>
        <begin position="303"/>
        <end position="362"/>
    </location>
</feature>
<keyword evidence="8" id="KW-1185">Reference proteome</keyword>
<dbReference type="EMBL" id="AFBN01000024">
    <property type="protein sequence ID" value="EGF58338.1"/>
    <property type="molecule type" value="Genomic_DNA"/>
</dbReference>
<comment type="similarity">
    <text evidence="2">Belongs to the bacteroidetes fimbrillin superfamily. FimA/Mfa1 family.</text>
</comment>
<dbReference type="GeneID" id="86049044"/>
<reference evidence="7 8" key="1">
    <citation type="submission" date="2011-02" db="EMBL/GenBank/DDBJ databases">
        <authorList>
            <person name="Weinstock G."/>
            <person name="Sodergren E."/>
            <person name="Clifton S."/>
            <person name="Fulton L."/>
            <person name="Fulton B."/>
            <person name="Courtney L."/>
            <person name="Fronick C."/>
            <person name="Harrison M."/>
            <person name="Strong C."/>
            <person name="Farmer C."/>
            <person name="Delahaunty K."/>
            <person name="Markovic C."/>
            <person name="Hall O."/>
            <person name="Minx P."/>
            <person name="Tomlinson C."/>
            <person name="Mitreva M."/>
            <person name="Hou S."/>
            <person name="Chen J."/>
            <person name="Wollam A."/>
            <person name="Pepin K.H."/>
            <person name="Johnson M."/>
            <person name="Bhonagiri V."/>
            <person name="Zhang X."/>
            <person name="Suruliraj S."/>
            <person name="Warren W."/>
            <person name="Chinwalla A."/>
            <person name="Mardis E.R."/>
            <person name="Wilson R.K."/>
        </authorList>
    </citation>
    <scope>NUCLEOTIDE SEQUENCE [LARGE SCALE GENOMIC DNA]</scope>
    <source>
        <strain evidence="7 8">YIT 12057</strain>
    </source>
</reference>
<evidence type="ECO:0008006" key="9">
    <source>
        <dbReference type="Google" id="ProtNLM"/>
    </source>
</evidence>
<dbReference type="Pfam" id="PF06321">
    <property type="entry name" value="P_gingi_FimA"/>
    <property type="match status" value="1"/>
</dbReference>
<dbReference type="GO" id="GO:0009289">
    <property type="term" value="C:pilus"/>
    <property type="evidence" value="ECO:0007669"/>
    <property type="project" value="UniProtKB-SubCell"/>
</dbReference>